<feature type="compositionally biased region" description="Basic and acidic residues" evidence="1">
    <location>
        <begin position="159"/>
        <end position="168"/>
    </location>
</feature>
<dbReference type="EMBL" id="JAWWNJ010000006">
    <property type="protein sequence ID" value="KAK7054038.1"/>
    <property type="molecule type" value="Genomic_DNA"/>
</dbReference>
<dbReference type="Proteomes" id="UP001362999">
    <property type="component" value="Unassembled WGS sequence"/>
</dbReference>
<evidence type="ECO:0000313" key="3">
    <source>
        <dbReference type="Proteomes" id="UP001362999"/>
    </source>
</evidence>
<sequence>MLNLQTHSLEALRNPGPSWPPQISRIYNLLQLPLPQWCPSESSSPDRMSISPRLDAAAVDSSGDSAETARQNSCLRDFYPFVVHTVDAVNSAMRRDGPQTAWPFVRGFTKVLIATCSENTALLSHASFVLPRLAAPIEGIFDGVAEMLACHIVEGFDKDSSAMDDEKPSSSGVAEVDPHATSAPRLSQDDSDERMGSYSAEISSEASVSDHSPTERSGSFFSASGSALSSTSDQSIDVSLNGHIFQGRGKHSFALLPLLCFADGENIIGIMSSVACQRFVWGISEPTIGFVLSPSGSEMELVLSWVDQSTQVLHVAHDFGQGSKTGCFDFSRVTSILRFSQFLFRLSPCFRLVASIASRLCENNNFDWRSDYPQSKNSETGMDRVALWVQDTQFWRDSQSSSSVPRTLPSADSVQQSQMARQPQASLPSARSQLAAPNEQGLQPPERNTGSKSGKPLSKRVEELSQASSGKSENNSTSSVRDSSSDFAKHPITEYSWDLHLLTYAADRFVRFIGRLQYKEEAFGEEGAKINGMIDLYDQLTSFQWFPSKDANPFPNVVGALSPCKDALVKMAKLIESEQKPISSLDSSMKSKHKLTPDHQAIIKQQIFILLYSSIGARILHGRTGITSFEAESRHDWDALFLSFYVASTKDLLSRNVLFERTFHFAKNKLVETDADKLTETVTAEGNASDAFHGNVHTQAGQIYGRRTKIHIQASLANQQAIALWESYSDAALNKVDGDIPLKRLLHQRSRREPKTGRCDALCFIAVPPGSLNASQIDALNFITRSKDDMKEATRSSKKSDKKAAKKSATTGRRQASSVPKVDAPKSQASSEDIKLTDQTRRDYLQNPHTVSRDLNLMFADAASMPELDFANIALSDFEEMILFPYFIVEYKKKHDTEAKALNQGRLYLIALISYYAALDILDRPFYVLVTNGPKGALLMGWKSMGSERIYVVERNVVQFDISTPLGAYHFATFLLRLREEQKEFEKILQAKVTELQKGFDFTKFGEWHKTWQAVHVDTKWEEAEAIRVAALKAAKAKEEKAAKAKEEAAEETTGS</sequence>
<accession>A0AAW0DQU1</accession>
<feature type="region of interest" description="Disordered" evidence="1">
    <location>
        <begin position="791"/>
        <end position="842"/>
    </location>
</feature>
<gene>
    <name evidence="2" type="ORF">R3P38DRAFT_2854128</name>
</gene>
<feature type="compositionally biased region" description="Polar residues" evidence="1">
    <location>
        <begin position="398"/>
        <end position="432"/>
    </location>
</feature>
<evidence type="ECO:0000313" key="2">
    <source>
        <dbReference type="EMBL" id="KAK7054038.1"/>
    </source>
</evidence>
<evidence type="ECO:0000256" key="1">
    <source>
        <dbReference type="SAM" id="MobiDB-lite"/>
    </source>
</evidence>
<protein>
    <submittedName>
        <fullName evidence="2">Uncharacterized protein</fullName>
    </submittedName>
</protein>
<comment type="caution">
    <text evidence="2">The sequence shown here is derived from an EMBL/GenBank/DDBJ whole genome shotgun (WGS) entry which is preliminary data.</text>
</comment>
<reference evidence="2 3" key="1">
    <citation type="journal article" date="2024" name="J Genomics">
        <title>Draft genome sequencing and assembly of Favolaschia claudopus CIRM-BRFM 2984 isolated from oak limbs.</title>
        <authorList>
            <person name="Navarro D."/>
            <person name="Drula E."/>
            <person name="Chaduli D."/>
            <person name="Cazenave R."/>
            <person name="Ahrendt S."/>
            <person name="Wang J."/>
            <person name="Lipzen A."/>
            <person name="Daum C."/>
            <person name="Barry K."/>
            <person name="Grigoriev I.V."/>
            <person name="Favel A."/>
            <person name="Rosso M.N."/>
            <person name="Martin F."/>
        </authorList>
    </citation>
    <scope>NUCLEOTIDE SEQUENCE [LARGE SCALE GENOMIC DNA]</scope>
    <source>
        <strain evidence="2 3">CIRM-BRFM 2984</strain>
    </source>
</reference>
<feature type="compositionally biased region" description="Low complexity" evidence="1">
    <location>
        <begin position="468"/>
        <end position="482"/>
    </location>
</feature>
<feature type="region of interest" description="Disordered" evidence="1">
    <location>
        <begin position="159"/>
        <end position="220"/>
    </location>
</feature>
<feature type="compositionally biased region" description="Basic and acidic residues" evidence="1">
    <location>
        <begin position="832"/>
        <end position="842"/>
    </location>
</feature>
<feature type="compositionally biased region" description="Basic and acidic residues" evidence="1">
    <location>
        <begin position="791"/>
        <end position="803"/>
    </location>
</feature>
<keyword evidence="3" id="KW-1185">Reference proteome</keyword>
<feature type="compositionally biased region" description="Polar residues" evidence="1">
    <location>
        <begin position="200"/>
        <end position="211"/>
    </location>
</feature>
<name>A0AAW0DQU1_9AGAR</name>
<organism evidence="2 3">
    <name type="scientific">Favolaschia claudopus</name>
    <dbReference type="NCBI Taxonomy" id="2862362"/>
    <lineage>
        <taxon>Eukaryota</taxon>
        <taxon>Fungi</taxon>
        <taxon>Dikarya</taxon>
        <taxon>Basidiomycota</taxon>
        <taxon>Agaricomycotina</taxon>
        <taxon>Agaricomycetes</taxon>
        <taxon>Agaricomycetidae</taxon>
        <taxon>Agaricales</taxon>
        <taxon>Marasmiineae</taxon>
        <taxon>Mycenaceae</taxon>
        <taxon>Favolaschia</taxon>
    </lineage>
</organism>
<dbReference type="AlphaFoldDB" id="A0AAW0DQU1"/>
<feature type="region of interest" description="Disordered" evidence="1">
    <location>
        <begin position="398"/>
        <end position="485"/>
    </location>
</feature>
<proteinExistence type="predicted"/>